<gene>
    <name evidence="1" type="ORF">SAMN04489727_3974</name>
</gene>
<name>A0A1H4T143_9PSEU</name>
<dbReference type="RefSeq" id="WP_091309483.1">
    <property type="nucleotide sequence ID" value="NZ_FNSO01000004.1"/>
</dbReference>
<dbReference type="Proteomes" id="UP000199622">
    <property type="component" value="Unassembled WGS sequence"/>
</dbReference>
<proteinExistence type="predicted"/>
<sequence length="93" mass="9659">MDHDTRPESGPLTRRAVNMLKAVGDGRAQLSLGCEPDLYVDGLPCCDQATARTLGRLGLIAANGPGRPGELVPAVVTDEGLTALAAPEFRFAG</sequence>
<dbReference type="EMBL" id="FNSO01000004">
    <property type="protein sequence ID" value="SEC49894.1"/>
    <property type="molecule type" value="Genomic_DNA"/>
</dbReference>
<reference evidence="2" key="1">
    <citation type="submission" date="2016-10" db="EMBL/GenBank/DDBJ databases">
        <authorList>
            <person name="Varghese N."/>
            <person name="Submissions S."/>
        </authorList>
    </citation>
    <scope>NUCLEOTIDE SEQUENCE [LARGE SCALE GENOMIC DNA]</scope>
    <source>
        <strain evidence="2">DSM 44544</strain>
    </source>
</reference>
<dbReference type="OrthoDB" id="3700530at2"/>
<protein>
    <submittedName>
        <fullName evidence="1">Uncharacterized protein</fullName>
    </submittedName>
</protein>
<evidence type="ECO:0000313" key="1">
    <source>
        <dbReference type="EMBL" id="SEC49894.1"/>
    </source>
</evidence>
<keyword evidence="2" id="KW-1185">Reference proteome</keyword>
<accession>A0A1H4T143</accession>
<organism evidence="1 2">
    <name type="scientific">Amycolatopsis tolypomycina</name>
    <dbReference type="NCBI Taxonomy" id="208445"/>
    <lineage>
        <taxon>Bacteria</taxon>
        <taxon>Bacillati</taxon>
        <taxon>Actinomycetota</taxon>
        <taxon>Actinomycetes</taxon>
        <taxon>Pseudonocardiales</taxon>
        <taxon>Pseudonocardiaceae</taxon>
        <taxon>Amycolatopsis</taxon>
    </lineage>
</organism>
<dbReference type="AlphaFoldDB" id="A0A1H4T143"/>
<evidence type="ECO:0000313" key="2">
    <source>
        <dbReference type="Proteomes" id="UP000199622"/>
    </source>
</evidence>